<organism evidence="1 2">
    <name type="scientific">Thermosulfuriphilus ammonigenes</name>
    <dbReference type="NCBI Taxonomy" id="1936021"/>
    <lineage>
        <taxon>Bacteria</taxon>
        <taxon>Pseudomonadati</taxon>
        <taxon>Thermodesulfobacteriota</taxon>
        <taxon>Thermodesulfobacteria</taxon>
        <taxon>Thermodesulfobacteriales</taxon>
        <taxon>Thermodesulfobacteriaceae</taxon>
        <taxon>Thermosulfuriphilus</taxon>
    </lineage>
</organism>
<dbReference type="Proteomes" id="UP000502179">
    <property type="component" value="Chromosome"/>
</dbReference>
<evidence type="ECO:0000313" key="1">
    <source>
        <dbReference type="EMBL" id="QIJ70844.1"/>
    </source>
</evidence>
<dbReference type="RefSeq" id="WP_166031067.1">
    <property type="nucleotide sequence ID" value="NZ_CP048877.1"/>
</dbReference>
<dbReference type="AlphaFoldDB" id="A0A6G7PT40"/>
<keyword evidence="2" id="KW-1185">Reference proteome</keyword>
<dbReference type="KEGG" id="tav:G4V39_00530"/>
<accession>A0A6G7PT40</accession>
<protein>
    <submittedName>
        <fullName evidence="1">Uncharacterized protein</fullName>
    </submittedName>
</protein>
<proteinExistence type="predicted"/>
<sequence>MDRGIEKIIKTDRLAQEEIKRAREEAEAINRQTREKIKKLLIERDHYLQRLREEELKEVISKAEKQAQEIKKNSQAYVAELKSSWKARKKIILAGIIDQILKV</sequence>
<reference evidence="1 2" key="1">
    <citation type="submission" date="2020-02" db="EMBL/GenBank/DDBJ databases">
        <title>Genome analysis of Thermosulfuriphilus ammonigenes ST65T, an anaerobic thermophilic chemolithoautotrophic bacterium isolated from a deep-sea hydrothermal vent.</title>
        <authorList>
            <person name="Slobodkina G."/>
            <person name="Allioux M."/>
            <person name="Merkel A."/>
            <person name="Alain K."/>
            <person name="Jebbar M."/>
            <person name="Slobodkin A."/>
        </authorList>
    </citation>
    <scope>NUCLEOTIDE SEQUENCE [LARGE SCALE GENOMIC DNA]</scope>
    <source>
        <strain evidence="1 2">ST65</strain>
    </source>
</reference>
<evidence type="ECO:0000313" key="2">
    <source>
        <dbReference type="Proteomes" id="UP000502179"/>
    </source>
</evidence>
<gene>
    <name evidence="1" type="ORF">G4V39_00530</name>
</gene>
<name>A0A6G7PT40_9BACT</name>
<dbReference type="EMBL" id="CP048877">
    <property type="protein sequence ID" value="QIJ70844.1"/>
    <property type="molecule type" value="Genomic_DNA"/>
</dbReference>